<gene>
    <name evidence="2" type="ORF">IE37_02437</name>
</gene>
<dbReference type="RefSeq" id="WP_109727171.1">
    <property type="nucleotide sequence ID" value="NZ_QGDI01000010.1"/>
</dbReference>
<dbReference type="AlphaFoldDB" id="A0A315XWZ3"/>
<dbReference type="Proteomes" id="UP000245720">
    <property type="component" value="Unassembled WGS sequence"/>
</dbReference>
<dbReference type="SUPFAM" id="SSF52540">
    <property type="entry name" value="P-loop containing nucleoside triphosphate hydrolases"/>
    <property type="match status" value="1"/>
</dbReference>
<dbReference type="InterPro" id="IPR003495">
    <property type="entry name" value="CobW/HypB/UreG_nucleotide-bd"/>
</dbReference>
<dbReference type="InterPro" id="IPR051316">
    <property type="entry name" value="Zinc-reg_GTPase_activator"/>
</dbReference>
<dbReference type="InterPro" id="IPR027417">
    <property type="entry name" value="P-loop_NTPase"/>
</dbReference>
<dbReference type="OrthoDB" id="9808822at2"/>
<evidence type="ECO:0000313" key="2">
    <source>
        <dbReference type="EMBL" id="PWJ11214.1"/>
    </source>
</evidence>
<proteinExistence type="predicted"/>
<name>A0A315XWZ3_RUMFL</name>
<reference evidence="2 3" key="1">
    <citation type="submission" date="2018-05" db="EMBL/GenBank/DDBJ databases">
        <title>The Hungate 1000. A catalogue of reference genomes from the rumen microbiome.</title>
        <authorList>
            <person name="Kelly W."/>
        </authorList>
    </citation>
    <scope>NUCLEOTIDE SEQUENCE [LARGE SCALE GENOMIC DNA]</scope>
    <source>
        <strain evidence="2 3">SAb67</strain>
    </source>
</reference>
<dbReference type="PANTHER" id="PTHR13748">
    <property type="entry name" value="COBW-RELATED"/>
    <property type="match status" value="1"/>
</dbReference>
<accession>A0A315XWZ3</accession>
<dbReference type="PANTHER" id="PTHR13748:SF62">
    <property type="entry name" value="COBW DOMAIN-CONTAINING PROTEIN"/>
    <property type="match status" value="1"/>
</dbReference>
<evidence type="ECO:0000313" key="3">
    <source>
        <dbReference type="Proteomes" id="UP000245720"/>
    </source>
</evidence>
<organism evidence="2 3">
    <name type="scientific">Ruminococcus flavefaciens</name>
    <dbReference type="NCBI Taxonomy" id="1265"/>
    <lineage>
        <taxon>Bacteria</taxon>
        <taxon>Bacillati</taxon>
        <taxon>Bacillota</taxon>
        <taxon>Clostridia</taxon>
        <taxon>Eubacteriales</taxon>
        <taxon>Oscillospiraceae</taxon>
        <taxon>Ruminococcus</taxon>
    </lineage>
</organism>
<dbReference type="EMBL" id="QGDI01000010">
    <property type="protein sequence ID" value="PWJ11214.1"/>
    <property type="molecule type" value="Genomic_DNA"/>
</dbReference>
<dbReference type="STRING" id="1265.SAMN02910280_2205"/>
<dbReference type="Gene3D" id="3.40.50.300">
    <property type="entry name" value="P-loop containing nucleotide triphosphate hydrolases"/>
    <property type="match status" value="1"/>
</dbReference>
<dbReference type="Pfam" id="PF02492">
    <property type="entry name" value="cobW"/>
    <property type="match status" value="1"/>
</dbReference>
<sequence length="325" mass="36803">MTKIDLITGILGSGKTTFLLKYARHLIDSSQRIAILENDFGAVNIDMMILQELKCDSCQLEMIAGGCDADCHRRRFKTQLISLGMQHVDRVIVEPSGIFDMDEFFDILHDSPLDRWFEIGNVLTVVDAEMEEQLSPQMEYLLGSEAACCGKLVLSKLNRIKNETVQQVSQRILAHINRSLEDIRCDRRFTERDLIAKDWDSFTDEDYRLFSCAGYRGSSYVKKFSPEDIESSVHYFMHVAIPQDSIEGLIGSIFSDESCGRIFRIKGSLPIEGGWLKINATREKTETAPVAEGQPVLIVIGDNVSRQRIDEYLTALNTDPEYVSI</sequence>
<feature type="domain" description="CobW/HypB/UreG nucleotide-binding" evidence="1">
    <location>
        <begin position="6"/>
        <end position="179"/>
    </location>
</feature>
<comment type="caution">
    <text evidence="2">The sequence shown here is derived from an EMBL/GenBank/DDBJ whole genome shotgun (WGS) entry which is preliminary data.</text>
</comment>
<dbReference type="GO" id="GO:0005737">
    <property type="term" value="C:cytoplasm"/>
    <property type="evidence" value="ECO:0007669"/>
    <property type="project" value="TreeGrafter"/>
</dbReference>
<protein>
    <submittedName>
        <fullName evidence="2">G3E family GTPase</fullName>
    </submittedName>
</protein>
<evidence type="ECO:0000259" key="1">
    <source>
        <dbReference type="Pfam" id="PF02492"/>
    </source>
</evidence>